<protein>
    <submittedName>
        <fullName evidence="1">Uncharacterized protein</fullName>
    </submittedName>
</protein>
<comment type="caution">
    <text evidence="1">The sequence shown here is derived from an EMBL/GenBank/DDBJ whole genome shotgun (WGS) entry which is preliminary data.</text>
</comment>
<name>A0A5B7E1X9_PORTR</name>
<dbReference type="Proteomes" id="UP000324222">
    <property type="component" value="Unassembled WGS sequence"/>
</dbReference>
<gene>
    <name evidence="1" type="ORF">E2C01_021225</name>
</gene>
<evidence type="ECO:0000313" key="1">
    <source>
        <dbReference type="EMBL" id="MPC28032.1"/>
    </source>
</evidence>
<dbReference type="EMBL" id="VSRR010001844">
    <property type="protein sequence ID" value="MPC28032.1"/>
    <property type="molecule type" value="Genomic_DNA"/>
</dbReference>
<dbReference type="AlphaFoldDB" id="A0A5B7E1X9"/>
<sequence length="69" mass="7328">MVTCCFLIQRGFALLFKLLFSCDTGRVGVFPSTQELQCGASSLVEVLGGEVWPEGKKSSGEPGVFLKGA</sequence>
<keyword evidence="2" id="KW-1185">Reference proteome</keyword>
<proteinExistence type="predicted"/>
<reference evidence="1 2" key="1">
    <citation type="submission" date="2019-05" db="EMBL/GenBank/DDBJ databases">
        <title>Another draft genome of Portunus trituberculatus and its Hox gene families provides insights of decapod evolution.</title>
        <authorList>
            <person name="Jeong J.-H."/>
            <person name="Song I."/>
            <person name="Kim S."/>
            <person name="Choi T."/>
            <person name="Kim D."/>
            <person name="Ryu S."/>
            <person name="Kim W."/>
        </authorList>
    </citation>
    <scope>NUCLEOTIDE SEQUENCE [LARGE SCALE GENOMIC DNA]</scope>
    <source>
        <tissue evidence="1">Muscle</tissue>
    </source>
</reference>
<organism evidence="1 2">
    <name type="scientific">Portunus trituberculatus</name>
    <name type="common">Swimming crab</name>
    <name type="synonym">Neptunus trituberculatus</name>
    <dbReference type="NCBI Taxonomy" id="210409"/>
    <lineage>
        <taxon>Eukaryota</taxon>
        <taxon>Metazoa</taxon>
        <taxon>Ecdysozoa</taxon>
        <taxon>Arthropoda</taxon>
        <taxon>Crustacea</taxon>
        <taxon>Multicrustacea</taxon>
        <taxon>Malacostraca</taxon>
        <taxon>Eumalacostraca</taxon>
        <taxon>Eucarida</taxon>
        <taxon>Decapoda</taxon>
        <taxon>Pleocyemata</taxon>
        <taxon>Brachyura</taxon>
        <taxon>Eubrachyura</taxon>
        <taxon>Portunoidea</taxon>
        <taxon>Portunidae</taxon>
        <taxon>Portuninae</taxon>
        <taxon>Portunus</taxon>
    </lineage>
</organism>
<evidence type="ECO:0000313" key="2">
    <source>
        <dbReference type="Proteomes" id="UP000324222"/>
    </source>
</evidence>
<accession>A0A5B7E1X9</accession>